<name>A0A250KV09_9GAMM</name>
<feature type="chain" id="PRO_5012219566" evidence="2">
    <location>
        <begin position="22"/>
        <end position="150"/>
    </location>
</feature>
<dbReference type="OrthoDB" id="5572732at2"/>
<evidence type="ECO:0000256" key="1">
    <source>
        <dbReference type="SAM" id="MobiDB-lite"/>
    </source>
</evidence>
<evidence type="ECO:0000256" key="2">
    <source>
        <dbReference type="SAM" id="SignalP"/>
    </source>
</evidence>
<gene>
    <name evidence="3" type="ORF">sS8_1662</name>
</gene>
<feature type="compositionally biased region" description="Basic and acidic residues" evidence="1">
    <location>
        <begin position="97"/>
        <end position="106"/>
    </location>
</feature>
<reference evidence="3 4" key="1">
    <citation type="submission" date="2016-12" db="EMBL/GenBank/DDBJ databases">
        <title>Genome sequencing of Methylocaldum marinum.</title>
        <authorList>
            <person name="Takeuchi M."/>
            <person name="Kamagata Y."/>
            <person name="Hiraoka S."/>
            <person name="Oshima K."/>
            <person name="Hattori M."/>
            <person name="Iwasaki W."/>
        </authorList>
    </citation>
    <scope>NUCLEOTIDE SEQUENCE [LARGE SCALE GENOMIC DNA]</scope>
    <source>
        <strain evidence="3 4">S8</strain>
    </source>
</reference>
<dbReference type="EMBL" id="AP017928">
    <property type="protein sequence ID" value="BBA33619.1"/>
    <property type="molecule type" value="Genomic_DNA"/>
</dbReference>
<dbReference type="KEGG" id="mmai:sS8_1662"/>
<keyword evidence="2" id="KW-0732">Signal</keyword>
<feature type="region of interest" description="Disordered" evidence="1">
    <location>
        <begin position="78"/>
        <end position="150"/>
    </location>
</feature>
<dbReference type="AlphaFoldDB" id="A0A250KV09"/>
<proteinExistence type="predicted"/>
<feature type="compositionally biased region" description="Basic and acidic residues" evidence="1">
    <location>
        <begin position="139"/>
        <end position="150"/>
    </location>
</feature>
<dbReference type="RefSeq" id="WP_119629210.1">
    <property type="nucleotide sequence ID" value="NZ_AP017928.1"/>
</dbReference>
<dbReference type="Proteomes" id="UP000266313">
    <property type="component" value="Chromosome"/>
</dbReference>
<accession>A0A250KV09</accession>
<keyword evidence="4" id="KW-1185">Reference proteome</keyword>
<feature type="signal peptide" evidence="2">
    <location>
        <begin position="1"/>
        <end position="21"/>
    </location>
</feature>
<evidence type="ECO:0000313" key="4">
    <source>
        <dbReference type="Proteomes" id="UP000266313"/>
    </source>
</evidence>
<protein>
    <submittedName>
        <fullName evidence="3">Conserved domain protein</fullName>
    </submittedName>
</protein>
<sequence>MKTITLGLLVMLLGESGTTTATEASIDSTTKQFLKDTAKPAAQRAARKQVHVAAESIEKAKNLRESIDRASAALEEQVLDSAEESAERQLKGAVPDQAKKGAETAEKGLAQAEAIKGQVKNAPKSAGNTMNAVKKKARREATEKTLESMR</sequence>
<organism evidence="3 4">
    <name type="scientific">Methylocaldum marinum</name>
    <dbReference type="NCBI Taxonomy" id="1432792"/>
    <lineage>
        <taxon>Bacteria</taxon>
        <taxon>Pseudomonadati</taxon>
        <taxon>Pseudomonadota</taxon>
        <taxon>Gammaproteobacteria</taxon>
        <taxon>Methylococcales</taxon>
        <taxon>Methylococcaceae</taxon>
        <taxon>Methylocaldum</taxon>
    </lineage>
</organism>
<evidence type="ECO:0000313" key="3">
    <source>
        <dbReference type="EMBL" id="BBA33619.1"/>
    </source>
</evidence>